<comment type="caution">
    <text evidence="3">The sequence shown here is derived from an EMBL/GenBank/DDBJ whole genome shotgun (WGS) entry which is preliminary data.</text>
</comment>
<name>A0A8J5XBM7_DIALT</name>
<dbReference type="InterPro" id="IPR037693">
    <property type="entry name" value="CCDC15"/>
</dbReference>
<keyword evidence="1" id="KW-0175">Coiled coil</keyword>
<organism evidence="3 4">
    <name type="scientific">Diacronema lutheri</name>
    <name type="common">Unicellular marine alga</name>
    <name type="synonym">Monochrysis lutheri</name>
    <dbReference type="NCBI Taxonomy" id="2081491"/>
    <lineage>
        <taxon>Eukaryota</taxon>
        <taxon>Haptista</taxon>
        <taxon>Haptophyta</taxon>
        <taxon>Pavlovophyceae</taxon>
        <taxon>Pavlovales</taxon>
        <taxon>Pavlovaceae</taxon>
        <taxon>Diacronema</taxon>
    </lineage>
</organism>
<feature type="region of interest" description="Disordered" evidence="2">
    <location>
        <begin position="248"/>
        <end position="281"/>
    </location>
</feature>
<accession>A0A8J5XBM7</accession>
<reference evidence="3" key="1">
    <citation type="submission" date="2021-05" db="EMBL/GenBank/DDBJ databases">
        <title>The genome of the haptophyte Pavlova lutheri (Diacronema luteri, Pavlovales) - a model for lipid biosynthesis in eukaryotic algae.</title>
        <authorList>
            <person name="Hulatt C.J."/>
            <person name="Posewitz M.C."/>
        </authorList>
    </citation>
    <scope>NUCLEOTIDE SEQUENCE</scope>
    <source>
        <strain evidence="3">NIVA-4/92</strain>
    </source>
</reference>
<feature type="compositionally biased region" description="Basic and acidic residues" evidence="2">
    <location>
        <begin position="179"/>
        <end position="194"/>
    </location>
</feature>
<feature type="compositionally biased region" description="Low complexity" evidence="2">
    <location>
        <begin position="197"/>
        <end position="208"/>
    </location>
</feature>
<proteinExistence type="predicted"/>
<feature type="region of interest" description="Disordered" evidence="2">
    <location>
        <begin position="458"/>
        <end position="483"/>
    </location>
</feature>
<dbReference type="Proteomes" id="UP000751190">
    <property type="component" value="Unassembled WGS sequence"/>
</dbReference>
<dbReference type="GO" id="GO:0005813">
    <property type="term" value="C:centrosome"/>
    <property type="evidence" value="ECO:0007669"/>
    <property type="project" value="TreeGrafter"/>
</dbReference>
<dbReference type="AlphaFoldDB" id="A0A8J5XBM7"/>
<dbReference type="OrthoDB" id="10658158at2759"/>
<sequence length="483" mass="50558">MAGLGLPLRPARGQQVECNAPLTASAVRVDKSVAPAFEHFDVHAVSAHEAARREQLRAFQAELLARISRLEQAKREEQRARAARLATVHDTEKGRARALAAHASAELAKALRLTPARARAARARDAPSEAGAEAAMAEAARPPTKLRAQAQQVLSAVLAARASLRASTLAARAAAAADVRSRGDDDGADSHGDDADGATANEGAAAAARESSDCSDGHFCLPVDSTTAASQRGSSRARARERLGALAAFDSPPAQPPTAAGRGAQPSPRGGGAVGGAGGRSREALRVFDSVRKEQLSAEREYVRQLSAETARRAAARERSAALKRARAEQVEAEAKAAAAREHVATAAEMACAQSRADKVQKAAARARARTQAARYSEALRASLKAKLETHEGRLLTAKLPPLCACGLHPLDDHVALCAHNCELRANPHGYALALSRLLVANGAGHLLDVHSTLLPHAKPRAKQPPAAERAQSPQRTQSAASR</sequence>
<gene>
    <name evidence="3" type="ORF">KFE25_011796</name>
</gene>
<dbReference type="PANTHER" id="PTHR14817:SF2">
    <property type="entry name" value="COILED-COIL DOMAIN-CONTAINING PROTEIN 15"/>
    <property type="match status" value="1"/>
</dbReference>
<feature type="region of interest" description="Disordered" evidence="2">
    <location>
        <begin position="121"/>
        <end position="143"/>
    </location>
</feature>
<evidence type="ECO:0000256" key="2">
    <source>
        <dbReference type="SAM" id="MobiDB-lite"/>
    </source>
</evidence>
<dbReference type="EMBL" id="JAGTXO010000033">
    <property type="protein sequence ID" value="KAG8460305.1"/>
    <property type="molecule type" value="Genomic_DNA"/>
</dbReference>
<feature type="compositionally biased region" description="Low complexity" evidence="2">
    <location>
        <begin position="128"/>
        <end position="143"/>
    </location>
</feature>
<dbReference type="PANTHER" id="PTHR14817">
    <property type="entry name" value="COILED-COIL DOMAIN-CONTAINING PROTEIN 15"/>
    <property type="match status" value="1"/>
</dbReference>
<evidence type="ECO:0000313" key="3">
    <source>
        <dbReference type="EMBL" id="KAG8460305.1"/>
    </source>
</evidence>
<evidence type="ECO:0000313" key="4">
    <source>
        <dbReference type="Proteomes" id="UP000751190"/>
    </source>
</evidence>
<protein>
    <submittedName>
        <fullName evidence="3">Uncharacterized protein</fullName>
    </submittedName>
</protein>
<feature type="region of interest" description="Disordered" evidence="2">
    <location>
        <begin position="177"/>
        <end position="216"/>
    </location>
</feature>
<feature type="compositionally biased region" description="Gly residues" evidence="2">
    <location>
        <begin position="269"/>
        <end position="279"/>
    </location>
</feature>
<feature type="compositionally biased region" description="Polar residues" evidence="2">
    <location>
        <begin position="472"/>
        <end position="483"/>
    </location>
</feature>
<evidence type="ECO:0000256" key="1">
    <source>
        <dbReference type="SAM" id="Coils"/>
    </source>
</evidence>
<feature type="coiled-coil region" evidence="1">
    <location>
        <begin position="323"/>
        <end position="370"/>
    </location>
</feature>
<keyword evidence="4" id="KW-1185">Reference proteome</keyword>